<dbReference type="Proteomes" id="UP000238314">
    <property type="component" value="Unassembled WGS sequence"/>
</dbReference>
<keyword evidence="2" id="KW-0812">Transmembrane</keyword>
<name>A0A1N7NZK6_9FLAO</name>
<dbReference type="RefSeq" id="WP_076452560.1">
    <property type="nucleotide sequence ID" value="NZ_FTOJ01000010.1"/>
</dbReference>
<feature type="region of interest" description="Disordered" evidence="1">
    <location>
        <begin position="326"/>
        <end position="365"/>
    </location>
</feature>
<evidence type="ECO:0000313" key="3">
    <source>
        <dbReference type="EMBL" id="PQA92800.1"/>
    </source>
</evidence>
<dbReference type="Proteomes" id="UP000186246">
    <property type="component" value="Unassembled WGS sequence"/>
</dbReference>
<keyword evidence="6" id="KW-1185">Reference proteome</keyword>
<evidence type="ECO:0000313" key="6">
    <source>
        <dbReference type="Proteomes" id="UP000238314"/>
    </source>
</evidence>
<dbReference type="EMBL" id="FTOJ01000010">
    <property type="protein sequence ID" value="SIT03760.1"/>
    <property type="molecule type" value="Genomic_DNA"/>
</dbReference>
<dbReference type="EMBL" id="MUGO01000014">
    <property type="protein sequence ID" value="PQA92800.1"/>
    <property type="molecule type" value="Genomic_DNA"/>
</dbReference>
<feature type="region of interest" description="Disordered" evidence="1">
    <location>
        <begin position="254"/>
        <end position="279"/>
    </location>
</feature>
<keyword evidence="2" id="KW-0472">Membrane</keyword>
<dbReference type="OrthoDB" id="948999at2"/>
<organism evidence="4 5">
    <name type="scientific">Chryseobacterium piscicola</name>
    <dbReference type="NCBI Taxonomy" id="551459"/>
    <lineage>
        <taxon>Bacteria</taxon>
        <taxon>Pseudomonadati</taxon>
        <taxon>Bacteroidota</taxon>
        <taxon>Flavobacteriia</taxon>
        <taxon>Flavobacteriales</taxon>
        <taxon>Weeksellaceae</taxon>
        <taxon>Chryseobacterium group</taxon>
        <taxon>Chryseobacterium</taxon>
    </lineage>
</organism>
<proteinExistence type="predicted"/>
<accession>A0A1N7NZK6</accession>
<reference evidence="3 6" key="1">
    <citation type="submission" date="2016-11" db="EMBL/GenBank/DDBJ databases">
        <title>Whole genomes of Flavobacteriaceae.</title>
        <authorList>
            <person name="Stine C."/>
            <person name="Li C."/>
            <person name="Tadesse D."/>
        </authorList>
    </citation>
    <scope>NUCLEOTIDE SEQUENCE [LARGE SCALE GENOMIC DNA]</scope>
    <source>
        <strain evidence="3 6">DSM 21068</strain>
    </source>
</reference>
<sequence length="529" mass="60434">MRNINLIAFGTFGDPNGFTQTYFSGDPSNTVKAFDIRGSIRLFSNSSLYSIGKESNNGYNIISYAVYTYAKEPTSAREGSFIGSAILLKDKILDEGIIISNLNEFHTNLLAKFVENDTITVNHSDKFSVSKPKDFDKISINLKDVISNLNSFHTNKNLFVFCETSPEKLQIFFKKSIDLLNVYDTIYFTRSEEVATFVAQKGIFKFIQQVGDKKEFDQEIDKLEIERKQKITDAIAKFEKNKLQLEEEKNREIENRKKQIEQNQQKQSENQKKIEESKSDLSKLENLYKTFAGHISILMSNLHSGKTLDEVNNSYKQFEKEFNDEKRKLSSTNHVSSVSNPRSTSQVSPFSNPYEKPNYGNDDDDDGKNNFSKILTIISLVLNVLLIGGIIYLYFINSDNKKKLENAENIATSKEVIESNESDPVLVESKLNPIPNDVAKNKIEEIQNKLIDNSTKIDEVVKIVFEINKPIGDAYKYQKGDYEEYLIKENPSAFNSNKILINKDSLKKIPFYKDENLKTKSVNNTTSTK</sequence>
<evidence type="ECO:0000256" key="2">
    <source>
        <dbReference type="SAM" id="Phobius"/>
    </source>
</evidence>
<evidence type="ECO:0000313" key="5">
    <source>
        <dbReference type="Proteomes" id="UP000186246"/>
    </source>
</evidence>
<feature type="compositionally biased region" description="Basic and acidic residues" evidence="1">
    <location>
        <begin position="269"/>
        <end position="279"/>
    </location>
</feature>
<dbReference type="AlphaFoldDB" id="A0A1N7NZK6"/>
<gene>
    <name evidence="3" type="ORF">B0A70_10470</name>
    <name evidence="4" type="ORF">SAMN05421796_11015</name>
</gene>
<evidence type="ECO:0000313" key="4">
    <source>
        <dbReference type="EMBL" id="SIT03760.1"/>
    </source>
</evidence>
<reference evidence="5" key="2">
    <citation type="submission" date="2017-01" db="EMBL/GenBank/DDBJ databases">
        <authorList>
            <person name="Varghese N."/>
            <person name="Submissions S."/>
        </authorList>
    </citation>
    <scope>NUCLEOTIDE SEQUENCE [LARGE SCALE GENOMIC DNA]</scope>
    <source>
        <strain evidence="5">DSM 21068</strain>
    </source>
</reference>
<reference evidence="4" key="3">
    <citation type="submission" date="2017-01" db="EMBL/GenBank/DDBJ databases">
        <authorList>
            <person name="Mah S.A."/>
            <person name="Swanson W.J."/>
            <person name="Moy G.W."/>
            <person name="Vacquier V.D."/>
        </authorList>
    </citation>
    <scope>NUCLEOTIDE SEQUENCE [LARGE SCALE GENOMIC DNA]</scope>
    <source>
        <strain evidence="4">DSM 21068</strain>
    </source>
</reference>
<dbReference type="STRING" id="551459.SAMN05421796_11015"/>
<evidence type="ECO:0000256" key="1">
    <source>
        <dbReference type="SAM" id="MobiDB-lite"/>
    </source>
</evidence>
<feature type="compositionally biased region" description="Polar residues" evidence="1">
    <location>
        <begin position="330"/>
        <end position="351"/>
    </location>
</feature>
<feature type="transmembrane region" description="Helical" evidence="2">
    <location>
        <begin position="374"/>
        <end position="395"/>
    </location>
</feature>
<keyword evidence="2" id="KW-1133">Transmembrane helix</keyword>
<protein>
    <submittedName>
        <fullName evidence="4">Uncharacterized protein</fullName>
    </submittedName>
</protein>